<protein>
    <submittedName>
        <fullName evidence="3">Nitrogen permease regulator 2-like protein</fullName>
    </submittedName>
</protein>
<dbReference type="AlphaFoldDB" id="A0A914WVZ2"/>
<accession>A0A914WVZ2</accession>
<dbReference type="InterPro" id="IPR009348">
    <property type="entry name" value="NPR2-like"/>
</dbReference>
<dbReference type="GO" id="GO:0034198">
    <property type="term" value="P:cellular response to amino acid starvation"/>
    <property type="evidence" value="ECO:0007669"/>
    <property type="project" value="TreeGrafter"/>
</dbReference>
<evidence type="ECO:0000256" key="1">
    <source>
        <dbReference type="ARBA" id="ARBA00008433"/>
    </source>
</evidence>
<evidence type="ECO:0000313" key="2">
    <source>
        <dbReference type="Proteomes" id="UP000887566"/>
    </source>
</evidence>
<proteinExistence type="inferred from homology"/>
<dbReference type="WBParaSite" id="PSAMB.scaffold5475size11609.g26693.t1">
    <property type="protein sequence ID" value="PSAMB.scaffold5475size11609.g26693.t1"/>
    <property type="gene ID" value="PSAMB.scaffold5475size11609.g26693"/>
</dbReference>
<organism evidence="2 3">
    <name type="scientific">Plectus sambesii</name>
    <dbReference type="NCBI Taxonomy" id="2011161"/>
    <lineage>
        <taxon>Eukaryota</taxon>
        <taxon>Metazoa</taxon>
        <taxon>Ecdysozoa</taxon>
        <taxon>Nematoda</taxon>
        <taxon>Chromadorea</taxon>
        <taxon>Plectida</taxon>
        <taxon>Plectina</taxon>
        <taxon>Plectoidea</taxon>
        <taxon>Plectidae</taxon>
        <taxon>Plectus</taxon>
    </lineage>
</organism>
<dbReference type="GO" id="GO:1904262">
    <property type="term" value="P:negative regulation of TORC1 signaling"/>
    <property type="evidence" value="ECO:0007669"/>
    <property type="project" value="TreeGrafter"/>
</dbReference>
<name>A0A914WVZ2_9BILA</name>
<dbReference type="Pfam" id="PF06218">
    <property type="entry name" value="NPR2"/>
    <property type="match status" value="1"/>
</dbReference>
<comment type="similarity">
    <text evidence="1">Belongs to the NPR2 family.</text>
</comment>
<dbReference type="GO" id="GO:0005774">
    <property type="term" value="C:vacuolar membrane"/>
    <property type="evidence" value="ECO:0007669"/>
    <property type="project" value="TreeGrafter"/>
</dbReference>
<evidence type="ECO:0000313" key="3">
    <source>
        <dbReference type="WBParaSite" id="PSAMB.scaffold5475size11609.g26693.t1"/>
    </source>
</evidence>
<dbReference type="GO" id="GO:0005096">
    <property type="term" value="F:GTPase activator activity"/>
    <property type="evidence" value="ECO:0007669"/>
    <property type="project" value="TreeGrafter"/>
</dbReference>
<dbReference type="GO" id="GO:1990130">
    <property type="term" value="C:GATOR1 complex"/>
    <property type="evidence" value="ECO:0007669"/>
    <property type="project" value="TreeGrafter"/>
</dbReference>
<dbReference type="PANTHER" id="PTHR12991">
    <property type="entry name" value="NITROGEN PERMEASE REGULATOR 2/TUMOR SUPPRESSOR CANDIDATE 4"/>
    <property type="match status" value="1"/>
</dbReference>
<dbReference type="PANTHER" id="PTHR12991:SF10">
    <property type="entry name" value="GATOR COMPLEX PROTEIN NPRL2"/>
    <property type="match status" value="1"/>
</dbReference>
<dbReference type="Proteomes" id="UP000887566">
    <property type="component" value="Unplaced"/>
</dbReference>
<reference evidence="3" key="1">
    <citation type="submission" date="2022-11" db="UniProtKB">
        <authorList>
            <consortium name="WormBaseParasite"/>
        </authorList>
    </citation>
    <scope>IDENTIFICATION</scope>
</reference>
<sequence>MFAEFDPAIGPVITYQIPETIFTKQRFDTFSAAVITKPELFNRLLKANLNDYKVMGYPVGLDHQKYQRNSYIFNLCFVVENKTHIDSVYEPLVQKCAQYLVQLEQECEFLHNETSKKEQLPKLLLQIFNGLNNDGQCTIRVTPQTTLHLKLSPSFHGKDPASIAPYLVPIFTRLPPPVSPADLPKLDVLSQKICPCIDGFRTVQEMATSVQIDSDLVGRCVRNLQFYGLVTLVPLFLYSNTYVSTDALHNFFQDADAMRDCLEFVKVPARGREEQKGTPTPTAKFSDVFRLYASLRPGLTLKEWCERTNPRSLNVDERKLIQFGLVRGFLRKLAIYPIYNGKESLMKRIDIDCDGSRSLEELSVTYSTSPKDLLKRLVASDRFVFLTK</sequence>
<dbReference type="GO" id="GO:0010508">
    <property type="term" value="P:positive regulation of autophagy"/>
    <property type="evidence" value="ECO:0007669"/>
    <property type="project" value="TreeGrafter"/>
</dbReference>
<keyword evidence="2" id="KW-1185">Reference proteome</keyword>